<proteinExistence type="predicted"/>
<feature type="transmembrane region" description="Helical" evidence="5">
    <location>
        <begin position="247"/>
        <end position="264"/>
    </location>
</feature>
<feature type="transmembrane region" description="Helical" evidence="5">
    <location>
        <begin position="56"/>
        <end position="74"/>
    </location>
</feature>
<feature type="transmembrane region" description="Helical" evidence="5">
    <location>
        <begin position="108"/>
        <end position="124"/>
    </location>
</feature>
<organism evidence="6 7">
    <name type="scientific">Chitinophaga niastensis</name>
    <dbReference type="NCBI Taxonomy" id="536980"/>
    <lineage>
        <taxon>Bacteria</taxon>
        <taxon>Pseudomonadati</taxon>
        <taxon>Bacteroidota</taxon>
        <taxon>Chitinophagia</taxon>
        <taxon>Chitinophagales</taxon>
        <taxon>Chitinophagaceae</taxon>
        <taxon>Chitinophaga</taxon>
    </lineage>
</organism>
<evidence type="ECO:0000256" key="1">
    <source>
        <dbReference type="ARBA" id="ARBA00004141"/>
    </source>
</evidence>
<feature type="transmembrane region" description="Helical" evidence="5">
    <location>
        <begin position="221"/>
        <end position="241"/>
    </location>
</feature>
<comment type="subcellular location">
    <subcellularLocation>
        <location evidence="1">Membrane</location>
        <topology evidence="1">Multi-pass membrane protein</topology>
    </subcellularLocation>
</comment>
<feature type="transmembrane region" description="Helical" evidence="5">
    <location>
        <begin position="83"/>
        <end position="102"/>
    </location>
</feature>
<keyword evidence="4 5" id="KW-0472">Membrane</keyword>
<keyword evidence="2 5" id="KW-0812">Transmembrane</keyword>
<evidence type="ECO:0000256" key="5">
    <source>
        <dbReference type="SAM" id="Phobius"/>
    </source>
</evidence>
<feature type="transmembrane region" description="Helical" evidence="5">
    <location>
        <begin position="189"/>
        <end position="212"/>
    </location>
</feature>
<comment type="caution">
    <text evidence="6">The sequence shown here is derived from an EMBL/GenBank/DDBJ whole genome shotgun (WGS) entry which is preliminary data.</text>
</comment>
<feature type="transmembrane region" description="Helical" evidence="5">
    <location>
        <begin position="155"/>
        <end position="177"/>
    </location>
</feature>
<evidence type="ECO:0000313" key="7">
    <source>
        <dbReference type="Proteomes" id="UP000240971"/>
    </source>
</evidence>
<sequence>MKENKDIRFTSSRIRLIAYWVTTGIIALETGVGSVWDIMKIPFVRTILEQLGYPSYMLTIMGVWKALGVVILLAPRFPRLKEWVYAGLVFVYSGAAASHLVIGHGADAVGPVIFVCLTIASWALRPPARRDFAPLVIRGEQGASTIITSSRGNRIAYWVTTALVVFQLGSGGIGDILRPSYLLEGMTHLGYPVYFCVILGVWKVLGALAILIPRYPRLKEWAYAGTIFDLTGAAASHFAIGDGAGKLVFPLLFTGITIASWALRPPARRDLAQR</sequence>
<protein>
    <submittedName>
        <fullName evidence="6">DoxX-like protein</fullName>
    </submittedName>
</protein>
<dbReference type="Pfam" id="PF13564">
    <property type="entry name" value="DoxX_2"/>
    <property type="match status" value="2"/>
</dbReference>
<evidence type="ECO:0000256" key="2">
    <source>
        <dbReference type="ARBA" id="ARBA00022692"/>
    </source>
</evidence>
<dbReference type="EMBL" id="PYAW01000002">
    <property type="protein sequence ID" value="PSL48317.1"/>
    <property type="molecule type" value="Genomic_DNA"/>
</dbReference>
<keyword evidence="7" id="KW-1185">Reference proteome</keyword>
<dbReference type="InterPro" id="IPR032808">
    <property type="entry name" value="DoxX"/>
</dbReference>
<name>A0A2P8HQ37_CHINA</name>
<accession>A0A2P8HQ37</accession>
<dbReference type="Proteomes" id="UP000240971">
    <property type="component" value="Unassembled WGS sequence"/>
</dbReference>
<gene>
    <name evidence="6" type="ORF">CLV51_1021184</name>
</gene>
<evidence type="ECO:0000256" key="3">
    <source>
        <dbReference type="ARBA" id="ARBA00022989"/>
    </source>
</evidence>
<reference evidence="6 7" key="1">
    <citation type="submission" date="2018-03" db="EMBL/GenBank/DDBJ databases">
        <title>Genomic Encyclopedia of Archaeal and Bacterial Type Strains, Phase II (KMG-II): from individual species to whole genera.</title>
        <authorList>
            <person name="Goeker M."/>
        </authorList>
    </citation>
    <scope>NUCLEOTIDE SEQUENCE [LARGE SCALE GENOMIC DNA]</scope>
    <source>
        <strain evidence="6 7">DSM 24859</strain>
    </source>
</reference>
<feature type="transmembrane region" description="Helical" evidence="5">
    <location>
        <begin position="16"/>
        <end position="36"/>
    </location>
</feature>
<evidence type="ECO:0000256" key="4">
    <source>
        <dbReference type="ARBA" id="ARBA00023136"/>
    </source>
</evidence>
<dbReference type="AlphaFoldDB" id="A0A2P8HQ37"/>
<evidence type="ECO:0000313" key="6">
    <source>
        <dbReference type="EMBL" id="PSL48317.1"/>
    </source>
</evidence>
<dbReference type="RefSeq" id="WP_211301995.1">
    <property type="nucleotide sequence ID" value="NZ_PYAW01000002.1"/>
</dbReference>
<dbReference type="GO" id="GO:0016020">
    <property type="term" value="C:membrane"/>
    <property type="evidence" value="ECO:0007669"/>
    <property type="project" value="UniProtKB-SubCell"/>
</dbReference>
<keyword evidence="3 5" id="KW-1133">Transmembrane helix</keyword>